<protein>
    <submittedName>
        <fullName evidence="2">Unannotated protein</fullName>
    </submittedName>
</protein>
<evidence type="ECO:0000313" key="1">
    <source>
        <dbReference type="EMBL" id="CAB4703439.1"/>
    </source>
</evidence>
<gene>
    <name evidence="1" type="ORF">UFOPK2602_00722</name>
    <name evidence="2" type="ORF">UFOPK2806_01304</name>
    <name evidence="3" type="ORF">UFOPK4306_00429</name>
</gene>
<dbReference type="AlphaFoldDB" id="A0A6J6U834"/>
<organism evidence="2">
    <name type="scientific">freshwater metagenome</name>
    <dbReference type="NCBI Taxonomy" id="449393"/>
    <lineage>
        <taxon>unclassified sequences</taxon>
        <taxon>metagenomes</taxon>
        <taxon>ecological metagenomes</taxon>
    </lineage>
</organism>
<accession>A0A6J6U834</accession>
<dbReference type="EMBL" id="CAEZXX010000037">
    <property type="protein sequence ID" value="CAB4703439.1"/>
    <property type="molecule type" value="Genomic_DNA"/>
</dbReference>
<name>A0A6J6U834_9ZZZZ</name>
<dbReference type="EMBL" id="CAEZYY010000015">
    <property type="protein sequence ID" value="CAB4755756.1"/>
    <property type="molecule type" value="Genomic_DNA"/>
</dbReference>
<reference evidence="2" key="1">
    <citation type="submission" date="2020-05" db="EMBL/GenBank/DDBJ databases">
        <authorList>
            <person name="Chiriac C."/>
            <person name="Salcher M."/>
            <person name="Ghai R."/>
            <person name="Kavagutti S V."/>
        </authorList>
    </citation>
    <scope>NUCLEOTIDE SEQUENCE</scope>
</reference>
<dbReference type="EMBL" id="CAFBQP010000011">
    <property type="protein sequence ID" value="CAB5055493.1"/>
    <property type="molecule type" value="Genomic_DNA"/>
</dbReference>
<evidence type="ECO:0000313" key="3">
    <source>
        <dbReference type="EMBL" id="CAB5055493.1"/>
    </source>
</evidence>
<evidence type="ECO:0000313" key="2">
    <source>
        <dbReference type="EMBL" id="CAB4755756.1"/>
    </source>
</evidence>
<proteinExistence type="predicted"/>
<sequence>MTGADPARRSQLLGLKLAALVREHLGPDAPMQPGTWPGGAALVSGDASWVLAEESPQRALGRALAWARQHGSVALNVIAEQSGGLLARRATHFTVPPMVWSVDGRRLEATLPESFPRAAYVDPGLVHLAELIERGGADVVVEHGVLTGEVQGLEVCRAVRDAYTDECRLEVGVGKHDREAFLLMHGGVPTVDALRKVVSTVASHRTPGAELHPLNRLGAERAIRSRLLREPALVGARSLDVANPPVARANLKDAVPCVALGEDPDGEPVVVVCSTGIDLDVVPWAADARAALMGQAARLAIVVPERDASSITIALAAALRHPATVVGLPAS</sequence>